<name>A0AC61PM66_9FIRM</name>
<accession>A0AC61PM66</accession>
<evidence type="ECO:0000313" key="1">
    <source>
        <dbReference type="EMBL" id="SMC66818.1"/>
    </source>
</evidence>
<comment type="caution">
    <text evidence="1">The sequence shown here is derived from an EMBL/GenBank/DDBJ whole genome shotgun (WGS) entry which is preliminary data.</text>
</comment>
<keyword evidence="2" id="KW-1185">Reference proteome</keyword>
<dbReference type="EMBL" id="FWXZ01000003">
    <property type="protein sequence ID" value="SMC66818.1"/>
    <property type="molecule type" value="Genomic_DNA"/>
</dbReference>
<dbReference type="Proteomes" id="UP000192328">
    <property type="component" value="Unassembled WGS sequence"/>
</dbReference>
<proteinExistence type="predicted"/>
<evidence type="ECO:0000313" key="2">
    <source>
        <dbReference type="Proteomes" id="UP000192328"/>
    </source>
</evidence>
<protein>
    <submittedName>
        <fullName evidence="1">PPIC-type PPIASE domain-containing protein</fullName>
    </submittedName>
</protein>
<reference evidence="1" key="1">
    <citation type="submission" date="2017-04" db="EMBL/GenBank/DDBJ databases">
        <authorList>
            <person name="Varghese N."/>
            <person name="Submissions S."/>
        </authorList>
    </citation>
    <scope>NUCLEOTIDE SEQUENCE</scope>
    <source>
        <strain evidence="1">WTE2008</strain>
    </source>
</reference>
<sequence length="489" mass="54220">MMKRLFCILLSLMMLTAASFALAEDAAVETAAEETAVVEPAAEETSEPVLLVTVNGEEIWSNSDYLQMILSYYLDVAESNGYDITDQGMLDTINWYSLQYTMRTTVLRQKAAELGLDQLTDEEKAEMEAAGKEQWAALIDYYISSTGAITDTATDDEKAAARADAEAELLKYGYTEEMMISQYTEEASEQLLTDRLKAYLTADKTVTDEEVQAYFDDLVKDDKESYENDVGSYEFYSRYYGQPSYYTPEGYRGVTHILLKVDDELLNTWKDLSARLEEQKSDAQAETVAPAETAADAEPTAEPEPTEEPVTEEMVKAAEQAILDSVRPTVDEIKAKLAGGTSFDDLIKEYGQDPGMEDDATRAEGYAVHKDSILWDPAFTEAAMALEKIGDVGEPVVGQYGVHILHYLRDIPGGAVELTDEMKEEFRSTLLNEIRNEALNSALDQWMEEGTIVYTEAGEDWKLSDPAPAATEEAPAEETSEAAEETANP</sequence>
<organism evidence="1 2">
    <name type="scientific">Aristaeella lactis</name>
    <dbReference type="NCBI Taxonomy" id="3046383"/>
    <lineage>
        <taxon>Bacteria</taxon>
        <taxon>Bacillati</taxon>
        <taxon>Bacillota</taxon>
        <taxon>Clostridia</taxon>
        <taxon>Eubacteriales</taxon>
        <taxon>Aristaeellaceae</taxon>
        <taxon>Aristaeella</taxon>
    </lineage>
</organism>
<gene>
    <name evidence="1" type="ORF">SAMN06297397_1883</name>
</gene>